<name>A0ABV3FX89_9NOCA</name>
<dbReference type="InterPro" id="IPR039569">
    <property type="entry name" value="FAS1-like_DH_region"/>
</dbReference>
<dbReference type="SUPFAM" id="SSF54637">
    <property type="entry name" value="Thioesterase/thiol ester dehydrase-isomerase"/>
    <property type="match status" value="1"/>
</dbReference>
<organism evidence="2 3">
    <name type="scientific">Nocardia aurea</name>
    <dbReference type="NCBI Taxonomy" id="2144174"/>
    <lineage>
        <taxon>Bacteria</taxon>
        <taxon>Bacillati</taxon>
        <taxon>Actinomycetota</taxon>
        <taxon>Actinomycetes</taxon>
        <taxon>Mycobacteriales</taxon>
        <taxon>Nocardiaceae</taxon>
        <taxon>Nocardia</taxon>
    </lineage>
</organism>
<protein>
    <submittedName>
        <fullName evidence="2">MaoC family dehydratase N-terminal domain-containing protein</fullName>
    </submittedName>
</protein>
<dbReference type="InterPro" id="IPR029069">
    <property type="entry name" value="HotDog_dom_sf"/>
</dbReference>
<feature type="domain" description="FAS1-like dehydratase" evidence="1">
    <location>
        <begin position="33"/>
        <end position="151"/>
    </location>
</feature>
<dbReference type="EMBL" id="JBFAKC010000009">
    <property type="protein sequence ID" value="MEV0710035.1"/>
    <property type="molecule type" value="Genomic_DNA"/>
</dbReference>
<comment type="caution">
    <text evidence="2">The sequence shown here is derived from an EMBL/GenBank/DDBJ whole genome shotgun (WGS) entry which is preliminary data.</text>
</comment>
<proteinExistence type="predicted"/>
<dbReference type="Gene3D" id="3.10.129.10">
    <property type="entry name" value="Hotdog Thioesterase"/>
    <property type="match status" value="2"/>
</dbReference>
<gene>
    <name evidence="2" type="ORF">AB0I48_20935</name>
</gene>
<dbReference type="Proteomes" id="UP001551695">
    <property type="component" value="Unassembled WGS sequence"/>
</dbReference>
<dbReference type="RefSeq" id="WP_355084107.1">
    <property type="nucleotide sequence ID" value="NZ_JBEXKW010000007.1"/>
</dbReference>
<keyword evidence="3" id="KW-1185">Reference proteome</keyword>
<evidence type="ECO:0000259" key="1">
    <source>
        <dbReference type="Pfam" id="PF13452"/>
    </source>
</evidence>
<sequence length="320" mass="34773">MSETIPGLRRTHALRSARAAEVVPSPVVYRHLTTGPHPIHGDPIREFSRAVRHVPTTRRSGLPDGYDSPTLVAPPSYTATVLTPVLRDILAEFVPDGAADRILHVDQVIEFRRPVVEGDRLTCRTAVEAFRHFADYHVLSIKSVLVDRQGAVKQTATTSLLTRMGGASGHPSERRVVRGHVCAARTHESAAKPRPITLDGLTVGSELPRWDVELTRDDLTGYARLTGATDATPSTIELALVSTYLGNAVGGDTGITRLRTQAARHTHYLGLPAPDSTTLRFHGHVTAVDVKHRRASVAVTVRADDRGLFSYAAADLRLPD</sequence>
<evidence type="ECO:0000313" key="2">
    <source>
        <dbReference type="EMBL" id="MEV0710035.1"/>
    </source>
</evidence>
<accession>A0ABV3FX89</accession>
<evidence type="ECO:0000313" key="3">
    <source>
        <dbReference type="Proteomes" id="UP001551695"/>
    </source>
</evidence>
<dbReference type="CDD" id="cd03441">
    <property type="entry name" value="R_hydratase_like"/>
    <property type="match status" value="1"/>
</dbReference>
<dbReference type="Pfam" id="PF13452">
    <property type="entry name" value="FAS1_DH_region"/>
    <property type="match status" value="1"/>
</dbReference>
<reference evidence="2 3" key="1">
    <citation type="submission" date="2024-06" db="EMBL/GenBank/DDBJ databases">
        <title>The Natural Products Discovery Center: Release of the First 8490 Sequenced Strains for Exploring Actinobacteria Biosynthetic Diversity.</title>
        <authorList>
            <person name="Kalkreuter E."/>
            <person name="Kautsar S.A."/>
            <person name="Yang D."/>
            <person name="Bader C.D."/>
            <person name="Teijaro C.N."/>
            <person name="Fluegel L."/>
            <person name="Davis C.M."/>
            <person name="Simpson J.R."/>
            <person name="Lauterbach L."/>
            <person name="Steele A.D."/>
            <person name="Gui C."/>
            <person name="Meng S."/>
            <person name="Li G."/>
            <person name="Viehrig K."/>
            <person name="Ye F."/>
            <person name="Su P."/>
            <person name="Kiefer A.F."/>
            <person name="Nichols A."/>
            <person name="Cepeda A.J."/>
            <person name="Yan W."/>
            <person name="Fan B."/>
            <person name="Jiang Y."/>
            <person name="Adhikari A."/>
            <person name="Zheng C.-J."/>
            <person name="Schuster L."/>
            <person name="Cowan T.M."/>
            <person name="Smanski M.J."/>
            <person name="Chevrette M.G."/>
            <person name="De Carvalho L.P.S."/>
            <person name="Shen B."/>
        </authorList>
    </citation>
    <scope>NUCLEOTIDE SEQUENCE [LARGE SCALE GENOMIC DNA]</scope>
    <source>
        <strain evidence="2 3">NPDC050403</strain>
    </source>
</reference>